<protein>
    <submittedName>
        <fullName evidence="1">Uncharacterized protein</fullName>
    </submittedName>
</protein>
<comment type="caution">
    <text evidence="1">The sequence shown here is derived from an EMBL/GenBank/DDBJ whole genome shotgun (WGS) entry which is preliminary data.</text>
</comment>
<keyword evidence="2" id="KW-1185">Reference proteome</keyword>
<reference evidence="1" key="1">
    <citation type="journal article" date="2023" name="Insect Mol. Biol.">
        <title>Genome sequencing provides insights into the evolution of gene families encoding plant cell wall-degrading enzymes in longhorned beetles.</title>
        <authorList>
            <person name="Shin N.R."/>
            <person name="Okamura Y."/>
            <person name="Kirsch R."/>
            <person name="Pauchet Y."/>
        </authorList>
    </citation>
    <scope>NUCLEOTIDE SEQUENCE</scope>
    <source>
        <strain evidence="1">MMC_N1</strain>
    </source>
</reference>
<sequence>MSLNKQNFYIKEEPQDYIEGVPELNNILANVNIKLEDDTLQDKPEFINLQSSSINNFTGTVKHDADFVSITSGDTYEAKNVLQTPDETFIDNRVNNSKQEDTNIHLNAQFTSENAMSDNFSSDENDGDFTCKTHVCDFCNSAFKTKARLQSIESPTKMIE</sequence>
<proteinExistence type="predicted"/>
<accession>A0ABQ9JF68</accession>
<evidence type="ECO:0000313" key="2">
    <source>
        <dbReference type="Proteomes" id="UP001162164"/>
    </source>
</evidence>
<gene>
    <name evidence="1" type="ORF">NQ317_007045</name>
</gene>
<name>A0ABQ9JF68_9CUCU</name>
<dbReference type="EMBL" id="JAPWTJ010000660">
    <property type="protein sequence ID" value="KAJ8976527.1"/>
    <property type="molecule type" value="Genomic_DNA"/>
</dbReference>
<evidence type="ECO:0000313" key="1">
    <source>
        <dbReference type="EMBL" id="KAJ8976527.1"/>
    </source>
</evidence>
<dbReference type="Proteomes" id="UP001162164">
    <property type="component" value="Unassembled WGS sequence"/>
</dbReference>
<organism evidence="1 2">
    <name type="scientific">Molorchus minor</name>
    <dbReference type="NCBI Taxonomy" id="1323400"/>
    <lineage>
        <taxon>Eukaryota</taxon>
        <taxon>Metazoa</taxon>
        <taxon>Ecdysozoa</taxon>
        <taxon>Arthropoda</taxon>
        <taxon>Hexapoda</taxon>
        <taxon>Insecta</taxon>
        <taxon>Pterygota</taxon>
        <taxon>Neoptera</taxon>
        <taxon>Endopterygota</taxon>
        <taxon>Coleoptera</taxon>
        <taxon>Polyphaga</taxon>
        <taxon>Cucujiformia</taxon>
        <taxon>Chrysomeloidea</taxon>
        <taxon>Cerambycidae</taxon>
        <taxon>Lamiinae</taxon>
        <taxon>Monochamini</taxon>
        <taxon>Molorchus</taxon>
    </lineage>
</organism>